<reference evidence="2" key="1">
    <citation type="journal article" date="2023" name="Mol. Plant Microbe Interact.">
        <title>Elucidating the Obligate Nature and Biological Capacity of an Invasive Fungal Corn Pathogen.</title>
        <authorList>
            <person name="MacCready J.S."/>
            <person name="Roggenkamp E.M."/>
            <person name="Gdanetz K."/>
            <person name="Chilvers M.I."/>
        </authorList>
    </citation>
    <scope>NUCLEOTIDE SEQUENCE</scope>
    <source>
        <strain evidence="2">PM02</strain>
    </source>
</reference>
<feature type="region of interest" description="Disordered" evidence="1">
    <location>
        <begin position="28"/>
        <end position="58"/>
    </location>
</feature>
<gene>
    <name evidence="2" type="ORF">P8C59_000468</name>
</gene>
<protein>
    <submittedName>
        <fullName evidence="2">Uncharacterized protein</fullName>
    </submittedName>
</protein>
<organism evidence="2 3">
    <name type="scientific">Phyllachora maydis</name>
    <dbReference type="NCBI Taxonomy" id="1825666"/>
    <lineage>
        <taxon>Eukaryota</taxon>
        <taxon>Fungi</taxon>
        <taxon>Dikarya</taxon>
        <taxon>Ascomycota</taxon>
        <taxon>Pezizomycotina</taxon>
        <taxon>Sordariomycetes</taxon>
        <taxon>Sordariomycetidae</taxon>
        <taxon>Phyllachorales</taxon>
        <taxon>Phyllachoraceae</taxon>
        <taxon>Phyllachora</taxon>
    </lineage>
</organism>
<comment type="caution">
    <text evidence="2">The sequence shown here is derived from an EMBL/GenBank/DDBJ whole genome shotgun (WGS) entry which is preliminary data.</text>
</comment>
<evidence type="ECO:0000256" key="1">
    <source>
        <dbReference type="SAM" id="MobiDB-lite"/>
    </source>
</evidence>
<evidence type="ECO:0000313" key="3">
    <source>
        <dbReference type="Proteomes" id="UP001217918"/>
    </source>
</evidence>
<keyword evidence="3" id="KW-1185">Reference proteome</keyword>
<dbReference type="AlphaFoldDB" id="A0AAD9M6G7"/>
<accession>A0AAD9M6G7</accession>
<proteinExistence type="predicted"/>
<dbReference type="Proteomes" id="UP001217918">
    <property type="component" value="Unassembled WGS sequence"/>
</dbReference>
<name>A0AAD9M6G7_9PEZI</name>
<dbReference type="EMBL" id="JAQQPM010000001">
    <property type="protein sequence ID" value="KAK2066674.1"/>
    <property type="molecule type" value="Genomic_DNA"/>
</dbReference>
<sequence length="71" mass="7273">MAIFSGIELDVDVIAACLPACLPTTTPTTTMMRQYTGPPDKPASDDASSANSRACLAVDGPGPARASYAEI</sequence>
<evidence type="ECO:0000313" key="2">
    <source>
        <dbReference type="EMBL" id="KAK2066674.1"/>
    </source>
</evidence>